<dbReference type="OMA" id="CDNRLYK"/>
<dbReference type="HOGENOM" id="CLU_138121_0_0_1"/>
<evidence type="ECO:0007829" key="5">
    <source>
        <dbReference type="PeptideAtlas" id="P91532"/>
    </source>
</evidence>
<dbReference type="RefSeq" id="NP_491431.1">
    <property type="nucleotide sequence ID" value="NM_059030.6"/>
</dbReference>
<dbReference type="PaxDb" id="6239-W09C3.7"/>
<accession>P91532</accession>
<keyword evidence="5" id="KW-1267">Proteomics identification</keyword>
<name>P91532_CAEEL</name>
<dbReference type="PIR" id="T34464">
    <property type="entry name" value="T34464"/>
</dbReference>
<dbReference type="eggNOG" id="ENOG502R2SI">
    <property type="taxonomic scope" value="Eukaryota"/>
</dbReference>
<evidence type="ECO:0000313" key="2">
    <source>
        <dbReference type="EMBL" id="CCD64236.1"/>
    </source>
</evidence>
<dbReference type="OrthoDB" id="5798091at2759"/>
<dbReference type="GeneID" id="172083"/>
<dbReference type="EMBL" id="BX284601">
    <property type="protein sequence ID" value="CCD64236.1"/>
    <property type="molecule type" value="Genomic_DNA"/>
</dbReference>
<organism evidence="2 3">
    <name type="scientific">Caenorhabditis elegans</name>
    <dbReference type="NCBI Taxonomy" id="6239"/>
    <lineage>
        <taxon>Eukaryota</taxon>
        <taxon>Metazoa</taxon>
        <taxon>Ecdysozoa</taxon>
        <taxon>Nematoda</taxon>
        <taxon>Chromadorea</taxon>
        <taxon>Rhabditida</taxon>
        <taxon>Rhabditina</taxon>
        <taxon>Rhabditomorpha</taxon>
        <taxon>Rhabditoidea</taxon>
        <taxon>Rhabditidae</taxon>
        <taxon>Peloderinae</taxon>
        <taxon>Caenorhabditis</taxon>
    </lineage>
</organism>
<evidence type="ECO:0000313" key="3">
    <source>
        <dbReference type="Proteomes" id="UP000001940"/>
    </source>
</evidence>
<dbReference type="FunCoup" id="P91532">
    <property type="interactions" value="811"/>
</dbReference>
<dbReference type="PeptideAtlas" id="P91532"/>
<protein>
    <submittedName>
        <fullName evidence="2">Secreted protein</fullName>
    </submittedName>
</protein>
<feature type="signal peptide" evidence="1">
    <location>
        <begin position="1"/>
        <end position="18"/>
    </location>
</feature>
<sequence length="172" mass="19680">MQLFWTFVFIASVAFCHSCEREADTSNLIPVTAEPRDAARDAADLELAKTVATKLAADTMHVRTSEDIHDLTNWLLPHMIFNMCGNRLYKGQFVAFNMHALIEKEKFPTDLTYEVIQAYTREDNLSMHVKANGFVFEENDELIMDFKKQEDGSYKMSQGTILTCKDDEPKAE</sequence>
<evidence type="ECO:0000256" key="1">
    <source>
        <dbReference type="SAM" id="SignalP"/>
    </source>
</evidence>
<dbReference type="AGR" id="WB:WBGene00021114"/>
<dbReference type="Bgee" id="WBGene00021114">
    <property type="expression patterns" value="Expressed in adult organism and 2 other cell types or tissues"/>
</dbReference>
<evidence type="ECO:0000313" key="4">
    <source>
        <dbReference type="WormBase" id="W09C3.7"/>
    </source>
</evidence>
<dbReference type="CTD" id="172083"/>
<dbReference type="STRING" id="6239.W09C3.7.1"/>
<dbReference type="AlphaFoldDB" id="P91532"/>
<keyword evidence="3" id="KW-1185">Reference proteome</keyword>
<dbReference type="SMR" id="P91532"/>
<dbReference type="UCSC" id="W09C3.7">
    <property type="organism name" value="c. elegans"/>
</dbReference>
<dbReference type="KEGG" id="cel:CELE_W09C3.7"/>
<proteinExistence type="evidence at protein level"/>
<keyword evidence="1" id="KW-0732">Signal</keyword>
<reference evidence="2 3" key="1">
    <citation type="journal article" date="1998" name="Science">
        <title>Genome sequence of the nematode C. elegans: a platform for investigating biology.</title>
        <authorList>
            <consortium name="The C. elegans sequencing consortium"/>
            <person name="Sulson J.E."/>
            <person name="Waterston R."/>
        </authorList>
    </citation>
    <scope>NUCLEOTIDE SEQUENCE [LARGE SCALE GENOMIC DNA]</scope>
    <source>
        <strain evidence="2 3">Bristol N2</strain>
    </source>
</reference>
<feature type="chain" id="PRO_5004161503" evidence="1">
    <location>
        <begin position="19"/>
        <end position="172"/>
    </location>
</feature>
<gene>
    <name evidence="2" type="ORF">CELE_W09C3.7</name>
    <name evidence="2 4" type="ORF">W09C3.7</name>
</gene>
<dbReference type="InParanoid" id="P91532"/>
<dbReference type="Proteomes" id="UP000001940">
    <property type="component" value="Chromosome I"/>
</dbReference>
<dbReference type="WormBase" id="W09C3.7">
    <property type="protein sequence ID" value="CE14756"/>
    <property type="gene ID" value="WBGene00021114"/>
</dbReference>